<dbReference type="GO" id="GO:0008270">
    <property type="term" value="F:zinc ion binding"/>
    <property type="evidence" value="ECO:0007669"/>
    <property type="project" value="UniProtKB-UniRule"/>
</dbReference>
<evidence type="ECO:0000256" key="4">
    <source>
        <dbReference type="ARBA" id="ARBA00022723"/>
    </source>
</evidence>
<evidence type="ECO:0000256" key="3">
    <source>
        <dbReference type="ARBA" id="ARBA00022722"/>
    </source>
</evidence>
<comment type="function">
    <text evidence="8">Single strand-specific metallo-endoribonuclease involved in late-stage 70S ribosome quality control and in maturation of the 3' terminus of the 16S rRNA.</text>
</comment>
<dbReference type="InterPro" id="IPR002036">
    <property type="entry name" value="YbeY"/>
</dbReference>
<evidence type="ECO:0000256" key="7">
    <source>
        <dbReference type="ARBA" id="ARBA00022833"/>
    </source>
</evidence>
<dbReference type="SUPFAM" id="SSF55486">
    <property type="entry name" value="Metalloproteases ('zincins'), catalytic domain"/>
    <property type="match status" value="1"/>
</dbReference>
<feature type="binding site" evidence="8">
    <location>
        <position position="111"/>
    </location>
    <ligand>
        <name>Zn(2+)</name>
        <dbReference type="ChEBI" id="CHEBI:29105"/>
        <note>catalytic</note>
    </ligand>
</feature>
<keyword evidence="5 8" id="KW-0255">Endonuclease</keyword>
<dbReference type="HAMAP" id="MF_00009">
    <property type="entry name" value="Endoribonucl_YbeY"/>
    <property type="match status" value="1"/>
</dbReference>
<evidence type="ECO:0000256" key="8">
    <source>
        <dbReference type="HAMAP-Rule" id="MF_00009"/>
    </source>
</evidence>
<dbReference type="Proteomes" id="UP000318359">
    <property type="component" value="Unassembled WGS sequence"/>
</dbReference>
<comment type="similarity">
    <text evidence="1 8">Belongs to the endoribonuclease YbeY family.</text>
</comment>
<gene>
    <name evidence="8 9" type="primary">ybeY</name>
    <name evidence="9" type="ORF">EVB00_00840</name>
</gene>
<keyword evidence="2 8" id="KW-0690">Ribosome biogenesis</keyword>
<keyword evidence="4 8" id="KW-0479">Metal-binding</keyword>
<proteinExistence type="inferred from homology"/>
<keyword evidence="8" id="KW-0963">Cytoplasm</keyword>
<dbReference type="NCBIfam" id="TIGR00043">
    <property type="entry name" value="rRNA maturation RNase YbeY"/>
    <property type="match status" value="1"/>
</dbReference>
<evidence type="ECO:0000313" key="9">
    <source>
        <dbReference type="EMBL" id="RZO18633.1"/>
    </source>
</evidence>
<comment type="caution">
    <text evidence="9">The sequence shown here is derived from an EMBL/GenBank/DDBJ whole genome shotgun (WGS) entry which is preliminary data.</text>
</comment>
<reference evidence="9 10" key="1">
    <citation type="submission" date="2019-02" db="EMBL/GenBank/DDBJ databases">
        <title>Prokaryotic population dynamics and viral predation in marine succession experiment using metagenomics: the confinement effect.</title>
        <authorList>
            <person name="Haro-Moreno J.M."/>
            <person name="Rodriguez-Valera F."/>
            <person name="Lopez-Perez M."/>
        </authorList>
    </citation>
    <scope>NUCLEOTIDE SEQUENCE [LARGE SCALE GENOMIC DNA]</scope>
    <source>
        <strain evidence="9">MED-G167</strain>
    </source>
</reference>
<dbReference type="GO" id="GO:0006364">
    <property type="term" value="P:rRNA processing"/>
    <property type="evidence" value="ECO:0007669"/>
    <property type="project" value="UniProtKB-UniRule"/>
</dbReference>
<dbReference type="GO" id="GO:0005737">
    <property type="term" value="C:cytoplasm"/>
    <property type="evidence" value="ECO:0007669"/>
    <property type="project" value="UniProtKB-SubCell"/>
</dbReference>
<comment type="subcellular location">
    <subcellularLocation>
        <location evidence="8">Cytoplasm</location>
    </subcellularLocation>
</comment>
<comment type="cofactor">
    <cofactor evidence="8">
        <name>Zn(2+)</name>
        <dbReference type="ChEBI" id="CHEBI:29105"/>
    </cofactor>
    <text evidence="8">Binds 1 zinc ion.</text>
</comment>
<feature type="binding site" evidence="8">
    <location>
        <position position="115"/>
    </location>
    <ligand>
        <name>Zn(2+)</name>
        <dbReference type="ChEBI" id="CHEBI:29105"/>
        <note>catalytic</note>
    </ligand>
</feature>
<dbReference type="GO" id="GO:0004521">
    <property type="term" value="F:RNA endonuclease activity"/>
    <property type="evidence" value="ECO:0007669"/>
    <property type="project" value="UniProtKB-UniRule"/>
</dbReference>
<dbReference type="PANTHER" id="PTHR46986">
    <property type="entry name" value="ENDORIBONUCLEASE YBEY, CHLOROPLASTIC"/>
    <property type="match status" value="1"/>
</dbReference>
<accession>A0A520MBR0</accession>
<keyword evidence="6 8" id="KW-0378">Hydrolase</keyword>
<evidence type="ECO:0000313" key="10">
    <source>
        <dbReference type="Proteomes" id="UP000318359"/>
    </source>
</evidence>
<protein>
    <recommendedName>
        <fullName evidence="8">Endoribonuclease YbeY</fullName>
        <ecNumber evidence="8">3.1.-.-</ecNumber>
    </recommendedName>
</protein>
<name>A0A520MBR0_9GAMM</name>
<dbReference type="EC" id="3.1.-.-" evidence="8"/>
<evidence type="ECO:0000256" key="1">
    <source>
        <dbReference type="ARBA" id="ARBA00010875"/>
    </source>
</evidence>
<dbReference type="GO" id="GO:0004222">
    <property type="term" value="F:metalloendopeptidase activity"/>
    <property type="evidence" value="ECO:0007669"/>
    <property type="project" value="InterPro"/>
</dbReference>
<evidence type="ECO:0000256" key="5">
    <source>
        <dbReference type="ARBA" id="ARBA00022759"/>
    </source>
</evidence>
<keyword evidence="8" id="KW-0698">rRNA processing</keyword>
<keyword evidence="3 8" id="KW-0540">Nuclease</keyword>
<organism evidence="9 10">
    <name type="scientific">SAR86 cluster bacterium</name>
    <dbReference type="NCBI Taxonomy" id="2030880"/>
    <lineage>
        <taxon>Bacteria</taxon>
        <taxon>Pseudomonadati</taxon>
        <taxon>Pseudomonadota</taxon>
        <taxon>Gammaproteobacteria</taxon>
        <taxon>SAR86 cluster</taxon>
    </lineage>
</organism>
<dbReference type="InterPro" id="IPR023091">
    <property type="entry name" value="MetalPrtase_cat_dom_sf_prd"/>
</dbReference>
<evidence type="ECO:0000256" key="6">
    <source>
        <dbReference type="ARBA" id="ARBA00022801"/>
    </source>
</evidence>
<dbReference type="PANTHER" id="PTHR46986:SF1">
    <property type="entry name" value="ENDORIBONUCLEASE YBEY, CHLOROPLASTIC"/>
    <property type="match status" value="1"/>
</dbReference>
<dbReference type="Pfam" id="PF02130">
    <property type="entry name" value="YbeY"/>
    <property type="match status" value="1"/>
</dbReference>
<dbReference type="EMBL" id="SHBM01000006">
    <property type="protein sequence ID" value="RZO18633.1"/>
    <property type="molecule type" value="Genomic_DNA"/>
</dbReference>
<feature type="binding site" evidence="8">
    <location>
        <position position="121"/>
    </location>
    <ligand>
        <name>Zn(2+)</name>
        <dbReference type="ChEBI" id="CHEBI:29105"/>
        <note>catalytic</note>
    </ligand>
</feature>
<evidence type="ECO:0000256" key="2">
    <source>
        <dbReference type="ARBA" id="ARBA00022517"/>
    </source>
</evidence>
<keyword evidence="7 8" id="KW-0862">Zinc</keyword>
<dbReference type="AlphaFoldDB" id="A0A520MBR0"/>
<dbReference type="Gene3D" id="3.40.390.30">
    <property type="entry name" value="Metalloproteases ('zincins'), catalytic domain"/>
    <property type="match status" value="1"/>
</dbReference>
<sequence length="149" mass="17127">MKVNITSNNFDLSENLIDKLNIIFLAILESEGLQEGNINLSFISSDKMKGLNKKFRSINKDTNVLSFENQDISRSHTKDLGDVAISYQYVVEEAISKKIKLNDHIAHMFIHGVFHILGYDHENNQDAEKMELKEIEFLSKLNIINPYNI</sequence>